<gene>
    <name evidence="3" type="ORF">ABVK25_011275</name>
</gene>
<evidence type="ECO:0000256" key="1">
    <source>
        <dbReference type="SAM" id="MobiDB-lite"/>
    </source>
</evidence>
<evidence type="ECO:0000313" key="4">
    <source>
        <dbReference type="Proteomes" id="UP001590951"/>
    </source>
</evidence>
<accession>A0ABR4ASX1</accession>
<reference evidence="3 4" key="1">
    <citation type="submission" date="2024-09" db="EMBL/GenBank/DDBJ databases">
        <title>Rethinking Asexuality: The Enigmatic Case of Functional Sexual Genes in Lepraria (Stereocaulaceae).</title>
        <authorList>
            <person name="Doellman M."/>
            <person name="Sun Y."/>
            <person name="Barcenas-Pena A."/>
            <person name="Lumbsch H.T."/>
            <person name="Grewe F."/>
        </authorList>
    </citation>
    <scope>NUCLEOTIDE SEQUENCE [LARGE SCALE GENOMIC DNA]</scope>
    <source>
        <strain evidence="3 4">Grewe 0041</strain>
    </source>
</reference>
<dbReference type="Gene3D" id="1.20.120.1240">
    <property type="entry name" value="Dynamin, middle domain"/>
    <property type="match status" value="1"/>
</dbReference>
<dbReference type="PROSITE" id="PS51388">
    <property type="entry name" value="GED"/>
    <property type="match status" value="1"/>
</dbReference>
<organism evidence="3 4">
    <name type="scientific">Lepraria finkii</name>
    <dbReference type="NCBI Taxonomy" id="1340010"/>
    <lineage>
        <taxon>Eukaryota</taxon>
        <taxon>Fungi</taxon>
        <taxon>Dikarya</taxon>
        <taxon>Ascomycota</taxon>
        <taxon>Pezizomycotina</taxon>
        <taxon>Lecanoromycetes</taxon>
        <taxon>OSLEUM clade</taxon>
        <taxon>Lecanoromycetidae</taxon>
        <taxon>Lecanorales</taxon>
        <taxon>Lecanorineae</taxon>
        <taxon>Stereocaulaceae</taxon>
        <taxon>Lepraria</taxon>
    </lineage>
</organism>
<name>A0ABR4ASX1_9LECA</name>
<keyword evidence="4" id="KW-1185">Reference proteome</keyword>
<feature type="compositionally biased region" description="Basic residues" evidence="1">
    <location>
        <begin position="402"/>
        <end position="411"/>
    </location>
</feature>
<proteinExistence type="predicted"/>
<feature type="region of interest" description="Disordered" evidence="1">
    <location>
        <begin position="370"/>
        <end position="433"/>
    </location>
</feature>
<comment type="caution">
    <text evidence="3">The sequence shown here is derived from an EMBL/GenBank/DDBJ whole genome shotgun (WGS) entry which is preliminary data.</text>
</comment>
<feature type="compositionally biased region" description="Basic and acidic residues" evidence="1">
    <location>
        <begin position="422"/>
        <end position="433"/>
    </location>
</feature>
<evidence type="ECO:0000313" key="3">
    <source>
        <dbReference type="EMBL" id="KAL2047866.1"/>
    </source>
</evidence>
<evidence type="ECO:0000259" key="2">
    <source>
        <dbReference type="PROSITE" id="PS51388"/>
    </source>
</evidence>
<dbReference type="Proteomes" id="UP001590951">
    <property type="component" value="Unassembled WGS sequence"/>
</dbReference>
<protein>
    <recommendedName>
        <fullName evidence="2">GED domain-containing protein</fullName>
    </recommendedName>
</protein>
<dbReference type="InterPro" id="IPR020850">
    <property type="entry name" value="GED_dom"/>
</dbReference>
<sequence>MTLAGFRKRLRAVVQDALLEFEKDMCREGHSQEITEEASPRKKVDTPKKISRSDFLDNVRELVRRSRGCELPGTFNPLVIGDLFYQQSKPWKRLVERYSERILDATRTSLELISLHITDETTSEGLIREIIHPAMERYADRLEKQVAEILDPHQKGHPITYNHYFTETIQKARKEHAKKDQARQLNAFFKIKPDTGSSYVSPHQGFHTGDLLEALNQRTEADMDRYACSEAVDCMEAYYKVAMKVMVDKFAVLGIESCVLDRLFDTFSPDIVLELDDSLIRNIAAETEESQLERARTIKKLKCLGAGLQTLNRLNRNKPAANEIDEALDRPEKDHEVTVKGVDADRNGELLQEQEVPVVNDVRALDAGKPEQHELTWNTSPFREDDGIRADDSWLTNGSRTSKPKKDKKMAKSSNGGSLFGRRVDDDLKDQLN</sequence>
<feature type="compositionally biased region" description="Basic and acidic residues" evidence="1">
    <location>
        <begin position="382"/>
        <end position="392"/>
    </location>
</feature>
<feature type="domain" description="GED" evidence="2">
    <location>
        <begin position="228"/>
        <end position="319"/>
    </location>
</feature>
<dbReference type="EMBL" id="JBHFEH010000091">
    <property type="protein sequence ID" value="KAL2047866.1"/>
    <property type="molecule type" value="Genomic_DNA"/>
</dbReference>